<name>A0AA37JHL0_9FIRM</name>
<feature type="domain" description="Solute-binding protein family 5" evidence="6">
    <location>
        <begin position="98"/>
        <end position="440"/>
    </location>
</feature>
<feature type="chain" id="PRO_5041412422" evidence="5">
    <location>
        <begin position="20"/>
        <end position="545"/>
    </location>
</feature>
<dbReference type="SUPFAM" id="SSF53850">
    <property type="entry name" value="Periplasmic binding protein-like II"/>
    <property type="match status" value="1"/>
</dbReference>
<comment type="similarity">
    <text evidence="1">Belongs to the bacterial solute-binding protein 5 family.</text>
</comment>
<dbReference type="PROSITE" id="PS51257">
    <property type="entry name" value="PROKAR_LIPOPROTEIN"/>
    <property type="match status" value="1"/>
</dbReference>
<dbReference type="PANTHER" id="PTHR30290">
    <property type="entry name" value="PERIPLASMIC BINDING COMPONENT OF ABC TRANSPORTER"/>
    <property type="match status" value="1"/>
</dbReference>
<feature type="signal peptide" evidence="5">
    <location>
        <begin position="1"/>
        <end position="19"/>
    </location>
</feature>
<protein>
    <submittedName>
        <fullName evidence="7">Diguanylate phosphodiesterase</fullName>
    </submittedName>
</protein>
<evidence type="ECO:0000313" key="7">
    <source>
        <dbReference type="EMBL" id="GKG99367.1"/>
    </source>
</evidence>
<evidence type="ECO:0000256" key="5">
    <source>
        <dbReference type="SAM" id="SignalP"/>
    </source>
</evidence>
<dbReference type="Gene3D" id="3.10.105.10">
    <property type="entry name" value="Dipeptide-binding Protein, Domain 3"/>
    <property type="match status" value="1"/>
</dbReference>
<dbReference type="PIRSF" id="PIRSF002741">
    <property type="entry name" value="MppA"/>
    <property type="match status" value="1"/>
</dbReference>
<evidence type="ECO:0000259" key="6">
    <source>
        <dbReference type="Pfam" id="PF00496"/>
    </source>
</evidence>
<dbReference type="InterPro" id="IPR039424">
    <property type="entry name" value="SBP_5"/>
</dbReference>
<dbReference type="Gene3D" id="3.40.190.10">
    <property type="entry name" value="Periplasmic binding protein-like II"/>
    <property type="match status" value="1"/>
</dbReference>
<gene>
    <name evidence="7" type="ORF">CE91St55_13490</name>
</gene>
<dbReference type="CDD" id="cd00995">
    <property type="entry name" value="PBP2_NikA_DppA_OppA_like"/>
    <property type="match status" value="1"/>
</dbReference>
<keyword evidence="3 5" id="KW-0732">Signal</keyword>
<sequence length="545" mass="60703">MKKVMGVALIMAMVVSLTACGSKKTADEMKPTEGSMPVQTEAKKQDPASDNGKIDVVAGVNADFGGLDPFGTASNVKSTWTPGVYQTLFVLEEYGGEPVSVMADHYERVDDTTFDITIYDYIYDSQGNHITAEDVVYSYEYAKDCGTVTKMYYVDSIKQTGDYSVQLKTSSNSLGVWEYALTNVYIVSKTAHEASGDSFATSSCGTGPYTVGNYIASSTLELIKRDDYWQKDESLSPAMYSANADRIVFNVLTESTQMGIAMENGSIDMIAGITGSEVDRFVEADGLTAKQGYHVSNQLNSLIDCMFLNMDEGSVFADNPQLRKAVLYGIDSEAMVTAALEGKGESCKTFGSRIYSDYLDQWNNEDYYGYDFDKAKQLLTDSGFVQSKPFRILYQNSGQYKAEAELIQAYLQMMGLECELLGYDTSLFNDYKYNSAEWDIKLDPCKSPDILPNLWGYCLNSDNYENGTTNFIHNDTLQEMTIAIATETGHTEEKLDEYHKYLLDNAWFRALINPYNYIITKDSITEIMVNAKGYPAVWACTFAEK</sequence>
<evidence type="ECO:0000256" key="1">
    <source>
        <dbReference type="ARBA" id="ARBA00005695"/>
    </source>
</evidence>
<dbReference type="RefSeq" id="WP_244052493.1">
    <property type="nucleotide sequence ID" value="NZ_BQNJ01000001.1"/>
</dbReference>
<accession>A0AA37JHL0</accession>
<evidence type="ECO:0000256" key="3">
    <source>
        <dbReference type="ARBA" id="ARBA00022729"/>
    </source>
</evidence>
<dbReference type="GO" id="GO:0042597">
    <property type="term" value="C:periplasmic space"/>
    <property type="evidence" value="ECO:0007669"/>
    <property type="project" value="UniProtKB-ARBA"/>
</dbReference>
<dbReference type="InterPro" id="IPR000914">
    <property type="entry name" value="SBP_5_dom"/>
</dbReference>
<dbReference type="Proteomes" id="UP001055091">
    <property type="component" value="Unassembled WGS sequence"/>
</dbReference>
<evidence type="ECO:0000256" key="4">
    <source>
        <dbReference type="SAM" id="MobiDB-lite"/>
    </source>
</evidence>
<evidence type="ECO:0000313" key="8">
    <source>
        <dbReference type="Proteomes" id="UP001055091"/>
    </source>
</evidence>
<dbReference type="GO" id="GO:1904680">
    <property type="term" value="F:peptide transmembrane transporter activity"/>
    <property type="evidence" value="ECO:0007669"/>
    <property type="project" value="TreeGrafter"/>
</dbReference>
<dbReference type="Pfam" id="PF00496">
    <property type="entry name" value="SBP_bac_5"/>
    <property type="match status" value="1"/>
</dbReference>
<organism evidence="7 8">
    <name type="scientific">Hungatella hathewayi</name>
    <dbReference type="NCBI Taxonomy" id="154046"/>
    <lineage>
        <taxon>Bacteria</taxon>
        <taxon>Bacillati</taxon>
        <taxon>Bacillota</taxon>
        <taxon>Clostridia</taxon>
        <taxon>Lachnospirales</taxon>
        <taxon>Lachnospiraceae</taxon>
        <taxon>Hungatella</taxon>
    </lineage>
</organism>
<feature type="region of interest" description="Disordered" evidence="4">
    <location>
        <begin position="24"/>
        <end position="51"/>
    </location>
</feature>
<dbReference type="GO" id="GO:0015833">
    <property type="term" value="P:peptide transport"/>
    <property type="evidence" value="ECO:0007669"/>
    <property type="project" value="TreeGrafter"/>
</dbReference>
<evidence type="ECO:0000256" key="2">
    <source>
        <dbReference type="ARBA" id="ARBA00022448"/>
    </source>
</evidence>
<dbReference type="InterPro" id="IPR030678">
    <property type="entry name" value="Peptide/Ni-bd"/>
</dbReference>
<dbReference type="GO" id="GO:0043190">
    <property type="term" value="C:ATP-binding cassette (ABC) transporter complex"/>
    <property type="evidence" value="ECO:0007669"/>
    <property type="project" value="InterPro"/>
</dbReference>
<dbReference type="PANTHER" id="PTHR30290:SF9">
    <property type="entry name" value="OLIGOPEPTIDE-BINDING PROTEIN APPA"/>
    <property type="match status" value="1"/>
</dbReference>
<dbReference type="AlphaFoldDB" id="A0AA37JHL0"/>
<keyword evidence="2" id="KW-0813">Transport</keyword>
<proteinExistence type="inferred from homology"/>
<comment type="caution">
    <text evidence="7">The sequence shown here is derived from an EMBL/GenBank/DDBJ whole genome shotgun (WGS) entry which is preliminary data.</text>
</comment>
<reference evidence="7" key="1">
    <citation type="submission" date="2022-01" db="EMBL/GenBank/DDBJ databases">
        <title>Novel bile acid biosynthetic pathways are enriched in the microbiome of centenarians.</title>
        <authorList>
            <person name="Sato Y."/>
            <person name="Atarashi K."/>
            <person name="Plichta R.D."/>
            <person name="Arai Y."/>
            <person name="Sasajima S."/>
            <person name="Kearney M.S."/>
            <person name="Suda W."/>
            <person name="Takeshita K."/>
            <person name="Sasaki T."/>
            <person name="Okamoto S."/>
            <person name="Skelly N.A."/>
            <person name="Okamura Y."/>
            <person name="Vlamakis H."/>
            <person name="Li Y."/>
            <person name="Tanoue T."/>
            <person name="Takei H."/>
            <person name="Nittono H."/>
            <person name="Narushima S."/>
            <person name="Irie J."/>
            <person name="Itoh H."/>
            <person name="Moriya K."/>
            <person name="Sugiura Y."/>
            <person name="Suematsu M."/>
            <person name="Moritoki N."/>
            <person name="Shibata S."/>
            <person name="Littman R.D."/>
            <person name="Fischbach A.M."/>
            <person name="Uwamino Y."/>
            <person name="Inoue T."/>
            <person name="Honda A."/>
            <person name="Hattori M."/>
            <person name="Murai T."/>
            <person name="Xavier J.R."/>
            <person name="Hirose N."/>
            <person name="Honda K."/>
        </authorList>
    </citation>
    <scope>NUCLEOTIDE SEQUENCE</scope>
    <source>
        <strain evidence="7">CE91-St55</strain>
    </source>
</reference>
<dbReference type="EMBL" id="BQNJ01000001">
    <property type="protein sequence ID" value="GKG99367.1"/>
    <property type="molecule type" value="Genomic_DNA"/>
</dbReference>